<dbReference type="EMBL" id="CM004396">
    <property type="protein sequence ID" value="OAY39299.1"/>
    <property type="molecule type" value="Genomic_DNA"/>
</dbReference>
<name>A0A2C9V6H2_MANES</name>
<organism evidence="1">
    <name type="scientific">Manihot esculenta</name>
    <name type="common">Cassava</name>
    <name type="synonym">Jatropha manihot</name>
    <dbReference type="NCBI Taxonomy" id="3983"/>
    <lineage>
        <taxon>Eukaryota</taxon>
        <taxon>Viridiplantae</taxon>
        <taxon>Streptophyta</taxon>
        <taxon>Embryophyta</taxon>
        <taxon>Tracheophyta</taxon>
        <taxon>Spermatophyta</taxon>
        <taxon>Magnoliopsida</taxon>
        <taxon>eudicotyledons</taxon>
        <taxon>Gunneridae</taxon>
        <taxon>Pentapetalae</taxon>
        <taxon>rosids</taxon>
        <taxon>fabids</taxon>
        <taxon>Malpighiales</taxon>
        <taxon>Euphorbiaceae</taxon>
        <taxon>Crotonoideae</taxon>
        <taxon>Manihoteae</taxon>
        <taxon>Manihot</taxon>
    </lineage>
</organism>
<evidence type="ECO:0000313" key="1">
    <source>
        <dbReference type="EMBL" id="OAY39299.1"/>
    </source>
</evidence>
<sequence length="53" mass="6064">MNLLILFASSGRVRVSCLCFLMNGARYRVQVNCYSPLDELNGTRYSWLYAGQI</sequence>
<proteinExistence type="predicted"/>
<protein>
    <submittedName>
        <fullName evidence="1">Uncharacterized protein</fullName>
    </submittedName>
</protein>
<reference evidence="1" key="1">
    <citation type="submission" date="2016-02" db="EMBL/GenBank/DDBJ databases">
        <title>WGS assembly of Manihot esculenta.</title>
        <authorList>
            <person name="Bredeson J.V."/>
            <person name="Prochnik S.E."/>
            <person name="Lyons J.B."/>
            <person name="Schmutz J."/>
            <person name="Grimwood J."/>
            <person name="Vrebalov J."/>
            <person name="Bart R.S."/>
            <person name="Amuge T."/>
            <person name="Ferguson M.E."/>
            <person name="Green R."/>
            <person name="Putnam N."/>
            <person name="Stites J."/>
            <person name="Rounsley S."/>
            <person name="Rokhsar D.S."/>
        </authorList>
    </citation>
    <scope>NUCLEOTIDE SEQUENCE [LARGE SCALE GENOMIC DNA]</scope>
    <source>
        <tissue evidence="1">Leaf</tissue>
    </source>
</reference>
<gene>
    <name evidence="1" type="ORF">MANES_10G083500</name>
</gene>
<accession>A0A2C9V6H2</accession>
<dbReference type="AlphaFoldDB" id="A0A2C9V6H2"/>